<keyword evidence="2" id="KW-1185">Reference proteome</keyword>
<proteinExistence type="predicted"/>
<accession>A0A9W9Z1N0</accession>
<organism evidence="1 2">
    <name type="scientific">Desmophyllum pertusum</name>
    <dbReference type="NCBI Taxonomy" id="174260"/>
    <lineage>
        <taxon>Eukaryota</taxon>
        <taxon>Metazoa</taxon>
        <taxon>Cnidaria</taxon>
        <taxon>Anthozoa</taxon>
        <taxon>Hexacorallia</taxon>
        <taxon>Scleractinia</taxon>
        <taxon>Caryophylliina</taxon>
        <taxon>Caryophylliidae</taxon>
        <taxon>Desmophyllum</taxon>
    </lineage>
</organism>
<reference evidence="1" key="1">
    <citation type="submission" date="2023-01" db="EMBL/GenBank/DDBJ databases">
        <title>Genome assembly of the deep-sea coral Lophelia pertusa.</title>
        <authorList>
            <person name="Herrera S."/>
            <person name="Cordes E."/>
        </authorList>
    </citation>
    <scope>NUCLEOTIDE SEQUENCE</scope>
    <source>
        <strain evidence="1">USNM1676648</strain>
        <tissue evidence="1">Polyp</tissue>
    </source>
</reference>
<evidence type="ECO:0000313" key="2">
    <source>
        <dbReference type="Proteomes" id="UP001163046"/>
    </source>
</evidence>
<dbReference type="Proteomes" id="UP001163046">
    <property type="component" value="Unassembled WGS sequence"/>
</dbReference>
<protein>
    <submittedName>
        <fullName evidence="1">Uncharacterized protein</fullName>
    </submittedName>
</protein>
<name>A0A9W9Z1N0_9CNID</name>
<evidence type="ECO:0000313" key="1">
    <source>
        <dbReference type="EMBL" id="KAJ7372709.1"/>
    </source>
</evidence>
<comment type="caution">
    <text evidence="1">The sequence shown here is derived from an EMBL/GenBank/DDBJ whole genome shotgun (WGS) entry which is preliminary data.</text>
</comment>
<dbReference type="EMBL" id="MU826835">
    <property type="protein sequence ID" value="KAJ7372709.1"/>
    <property type="molecule type" value="Genomic_DNA"/>
</dbReference>
<sequence length="117" mass="13478">MGFLRLLLVRLLSFYFSSDPKFFVSFFFLTGNHLQQPFWTKKAVKCVMNSLLSVLGDFIVNQVSCYFCCCSSMVLFDVICQIGQEVHEPFSLHLAANAVLFKYSLLRRRANARNVSF</sequence>
<gene>
    <name evidence="1" type="ORF">OS493_017983</name>
</gene>
<dbReference type="AlphaFoldDB" id="A0A9W9Z1N0"/>